<sequence>MCTAKCAQRNVHSEMCISNVQDVDVDNFKRCCTSYTFDGEYRVLRGLLLYRSSINNNASLSNKIGGFYFIFKFGISGLLHHVVTAIADRIREQVKTMNIQAGIQVLRPGELRRHLQLWKCFGRLYYVVIVLVRNIKELDAFCNTFNIPANLRLELPGPRNTIKIVQRINHFDIMSRVHRSPPILGVSVKRDLLPSNDVVDLPLLERLNEGRAAIRKYPEVKTKERTLTEGEITLSKETGYRVIFPSLEIIRVVKHTITDELPSVTGKKKRKVDFNADPLYVKKVRASYVAPLERNPTTGGKTPAALEKLVSQSGQQDVGSGPATNAMEDFVSSSATPTLEREYHDESGSAQDGNVRTCTASDRFAEVTATGPTYETGAFSSTTSGVSPIDELYESQIIDSTTVQNIYVLNSDVTNEFWMDDPVMCRNFIDHVPPFGFGAYLHNQIDADFLNLLNVNTVEHTCKTHMKNTINLKFLQAKFLDRSLSVMGWGIILRLEFECTYLRSKIEGEAKLREEFAMMQDVGVQHLEERNADFDACVLELNYQVDLELYPHMLITIAGHRWMISHGMRLAFMKCSQSLDYQSALGKVISLAIDQGIQQGLEAGVENEKPERKLGELVAYDPEVKARYERAVEELEGVPFHFLIEWKLLKMLMLTILWMLCIWKVAQRGDLWVPGMICREVLLDDDLEASRAHAQRYRRDASSSLVVAEPIVASGSHTGSLAPAVKVIESLQRKPCMMICLIPLCWIGQRIITYLVWVVLESVVVEPILLMVLPATADSFIEAFTYLLVTFTYYRPWLHIRGVVAMTTLAAATTTTTTIAVTTGSPVMDVTKETAVISPTDLPILVLSNLGVPLRVTPIQFALLVDVDTKESVVELQADKKPGASGHVFAITEGQAANTSGIPAMDVTKETGVISPTDLPILVLSNPGVPLRVTPIQFTLLVVVDTKESVVELQADKKPGASGRVFAITEGQAANTSGSVNLWHDPPTPEHEATTTLFYSISSTQGLASHYYFFVDYHDA</sequence>
<accession>A0A6L2JK29</accession>
<name>A0A6L2JK29_TANCI</name>
<protein>
    <recommendedName>
        <fullName evidence="3">Reverse transcriptase domain-containing protein</fullName>
    </recommendedName>
</protein>
<organism evidence="2">
    <name type="scientific">Tanacetum cinerariifolium</name>
    <name type="common">Dalmatian daisy</name>
    <name type="synonym">Chrysanthemum cinerariifolium</name>
    <dbReference type="NCBI Taxonomy" id="118510"/>
    <lineage>
        <taxon>Eukaryota</taxon>
        <taxon>Viridiplantae</taxon>
        <taxon>Streptophyta</taxon>
        <taxon>Embryophyta</taxon>
        <taxon>Tracheophyta</taxon>
        <taxon>Spermatophyta</taxon>
        <taxon>Magnoliopsida</taxon>
        <taxon>eudicotyledons</taxon>
        <taxon>Gunneridae</taxon>
        <taxon>Pentapetalae</taxon>
        <taxon>asterids</taxon>
        <taxon>campanulids</taxon>
        <taxon>Asterales</taxon>
        <taxon>Asteraceae</taxon>
        <taxon>Asteroideae</taxon>
        <taxon>Anthemideae</taxon>
        <taxon>Anthemidinae</taxon>
        <taxon>Tanacetum</taxon>
    </lineage>
</organism>
<evidence type="ECO:0008006" key="3">
    <source>
        <dbReference type="Google" id="ProtNLM"/>
    </source>
</evidence>
<dbReference type="EMBL" id="BKCJ010000759">
    <property type="protein sequence ID" value="GEU36014.1"/>
    <property type="molecule type" value="Genomic_DNA"/>
</dbReference>
<dbReference type="AlphaFoldDB" id="A0A6L2JK29"/>
<evidence type="ECO:0000313" key="2">
    <source>
        <dbReference type="EMBL" id="GEU36014.1"/>
    </source>
</evidence>
<evidence type="ECO:0000256" key="1">
    <source>
        <dbReference type="SAM" id="MobiDB-lite"/>
    </source>
</evidence>
<proteinExistence type="predicted"/>
<reference evidence="2" key="1">
    <citation type="journal article" date="2019" name="Sci. Rep.">
        <title>Draft genome of Tanacetum cinerariifolium, the natural source of mosquito coil.</title>
        <authorList>
            <person name="Yamashiro T."/>
            <person name="Shiraishi A."/>
            <person name="Satake H."/>
            <person name="Nakayama K."/>
        </authorList>
    </citation>
    <scope>NUCLEOTIDE SEQUENCE</scope>
</reference>
<feature type="region of interest" description="Disordered" evidence="1">
    <location>
        <begin position="334"/>
        <end position="355"/>
    </location>
</feature>
<comment type="caution">
    <text evidence="2">The sequence shown here is derived from an EMBL/GenBank/DDBJ whole genome shotgun (WGS) entry which is preliminary data.</text>
</comment>
<gene>
    <name evidence="2" type="ORF">Tci_007992</name>
</gene>